<evidence type="ECO:0000313" key="1">
    <source>
        <dbReference type="EMBL" id="CAH2050363.1"/>
    </source>
</evidence>
<dbReference type="InterPro" id="IPR036910">
    <property type="entry name" value="HMG_box_dom_sf"/>
</dbReference>
<feature type="non-terminal residue" evidence="1">
    <location>
        <position position="1"/>
    </location>
</feature>
<proteinExistence type="predicted"/>
<protein>
    <recommendedName>
        <fullName evidence="3">HMG box domain-containing protein</fullName>
    </recommendedName>
</protein>
<name>A0ABN8I865_9NEOP</name>
<evidence type="ECO:0008006" key="3">
    <source>
        <dbReference type="Google" id="ProtNLM"/>
    </source>
</evidence>
<accession>A0ABN8I865</accession>
<gene>
    <name evidence="1" type="ORF">IPOD504_LOCUS7400</name>
</gene>
<reference evidence="1" key="1">
    <citation type="submission" date="2022-03" db="EMBL/GenBank/DDBJ databases">
        <authorList>
            <person name="Martin H S."/>
        </authorList>
    </citation>
    <scope>NUCLEOTIDE SEQUENCE</scope>
</reference>
<organism evidence="1 2">
    <name type="scientific">Iphiclides podalirius</name>
    <name type="common">scarce swallowtail</name>
    <dbReference type="NCBI Taxonomy" id="110791"/>
    <lineage>
        <taxon>Eukaryota</taxon>
        <taxon>Metazoa</taxon>
        <taxon>Ecdysozoa</taxon>
        <taxon>Arthropoda</taxon>
        <taxon>Hexapoda</taxon>
        <taxon>Insecta</taxon>
        <taxon>Pterygota</taxon>
        <taxon>Neoptera</taxon>
        <taxon>Endopterygota</taxon>
        <taxon>Lepidoptera</taxon>
        <taxon>Glossata</taxon>
        <taxon>Ditrysia</taxon>
        <taxon>Papilionoidea</taxon>
        <taxon>Papilionidae</taxon>
        <taxon>Papilioninae</taxon>
        <taxon>Iphiclides</taxon>
    </lineage>
</organism>
<dbReference type="EMBL" id="OW152814">
    <property type="protein sequence ID" value="CAH2050363.1"/>
    <property type="molecule type" value="Genomic_DNA"/>
</dbReference>
<sequence length="202" mass="23328">MDDSDFKAAMPKTPLNFYTRLYCKKRKLLGKVKGHTVLMEATKSWLSLTKSEKEVFITKYNSALTEYNKKVGEYLKNAEPYLKKRDPKRLKNADVLQSNINTQKLEISFNNEGVENILGESSRIVNFSNSSVNNMSEDIDRDRQQLVISTNKHDINNVPIRENVPEPILPKVKSAKDLYEILTKNEDNCDPWESLASIEKRR</sequence>
<dbReference type="Proteomes" id="UP000837857">
    <property type="component" value="Chromosome 2"/>
</dbReference>
<dbReference type="Gene3D" id="1.10.30.10">
    <property type="entry name" value="High mobility group box domain"/>
    <property type="match status" value="1"/>
</dbReference>
<evidence type="ECO:0000313" key="2">
    <source>
        <dbReference type="Proteomes" id="UP000837857"/>
    </source>
</evidence>
<dbReference type="SUPFAM" id="SSF47095">
    <property type="entry name" value="HMG-box"/>
    <property type="match status" value="1"/>
</dbReference>
<keyword evidence="2" id="KW-1185">Reference proteome</keyword>